<evidence type="ECO:0000256" key="15">
    <source>
        <dbReference type="RuleBase" id="RU361134"/>
    </source>
</evidence>
<dbReference type="AlphaFoldDB" id="A0AAJ7C9F5"/>
<dbReference type="GeneID" id="107272515"/>
<dbReference type="SMART" id="SM00642">
    <property type="entry name" value="Aamy"/>
    <property type="match status" value="1"/>
</dbReference>
<dbReference type="InterPro" id="IPR006048">
    <property type="entry name" value="A-amylase/branching_C"/>
</dbReference>
<feature type="domain" description="Alpha-amylase C-terminal" evidence="17">
    <location>
        <begin position="411"/>
        <end position="499"/>
    </location>
</feature>
<evidence type="ECO:0000256" key="13">
    <source>
        <dbReference type="ARBA" id="ARBA00023295"/>
    </source>
</evidence>
<keyword evidence="9" id="KW-0106">Calcium</keyword>
<dbReference type="PRINTS" id="PR00110">
    <property type="entry name" value="ALPHAAMYLASE"/>
</dbReference>
<accession>A0AAJ7C9F5</accession>
<evidence type="ECO:0000256" key="7">
    <source>
        <dbReference type="ARBA" id="ARBA00022723"/>
    </source>
</evidence>
<dbReference type="InterPro" id="IPR006047">
    <property type="entry name" value="GH13_cat_dom"/>
</dbReference>
<keyword evidence="8 15" id="KW-0378">Hydrolase</keyword>
<keyword evidence="12 15" id="KW-0119">Carbohydrate metabolism</keyword>
<comment type="similarity">
    <text evidence="4 14">Belongs to the glycosyl hydrolase 13 family.</text>
</comment>
<dbReference type="InterPro" id="IPR031319">
    <property type="entry name" value="A-amylase_C"/>
</dbReference>
<dbReference type="Pfam" id="PF02806">
    <property type="entry name" value="Alpha-amylase_C"/>
    <property type="match status" value="1"/>
</dbReference>
<keyword evidence="11" id="KW-0868">Chloride</keyword>
<dbReference type="SUPFAM" id="SSF51011">
    <property type="entry name" value="Glycosyl hydrolase domain"/>
    <property type="match status" value="1"/>
</dbReference>
<evidence type="ECO:0000259" key="18">
    <source>
        <dbReference type="SMART" id="SM00642"/>
    </source>
</evidence>
<dbReference type="Pfam" id="PF00128">
    <property type="entry name" value="Alpha-amylase"/>
    <property type="match status" value="1"/>
</dbReference>
<keyword evidence="19" id="KW-1185">Reference proteome</keyword>
<evidence type="ECO:0000256" key="4">
    <source>
        <dbReference type="ARBA" id="ARBA00008061"/>
    </source>
</evidence>
<evidence type="ECO:0000256" key="12">
    <source>
        <dbReference type="ARBA" id="ARBA00023277"/>
    </source>
</evidence>
<organism evidence="19 20">
    <name type="scientific">Cephus cinctus</name>
    <name type="common">Wheat stem sawfly</name>
    <dbReference type="NCBI Taxonomy" id="211228"/>
    <lineage>
        <taxon>Eukaryota</taxon>
        <taxon>Metazoa</taxon>
        <taxon>Ecdysozoa</taxon>
        <taxon>Arthropoda</taxon>
        <taxon>Hexapoda</taxon>
        <taxon>Insecta</taxon>
        <taxon>Pterygota</taxon>
        <taxon>Neoptera</taxon>
        <taxon>Endopterygota</taxon>
        <taxon>Hymenoptera</taxon>
        <taxon>Cephoidea</taxon>
        <taxon>Cephidae</taxon>
        <taxon>Cephus</taxon>
    </lineage>
</organism>
<dbReference type="CDD" id="cd11317">
    <property type="entry name" value="AmyAc_bac_euk_AmyA"/>
    <property type="match status" value="1"/>
</dbReference>
<keyword evidence="7" id="KW-0479">Metal-binding</keyword>
<dbReference type="SMART" id="SM00632">
    <property type="entry name" value="Aamy_C"/>
    <property type="match status" value="1"/>
</dbReference>
<keyword evidence="13 15" id="KW-0326">Glycosidase</keyword>
<evidence type="ECO:0000313" key="20">
    <source>
        <dbReference type="RefSeq" id="XP_015605216.2"/>
    </source>
</evidence>
<dbReference type="SUPFAM" id="SSF51445">
    <property type="entry name" value="(Trans)glycosidases"/>
    <property type="match status" value="1"/>
</dbReference>
<evidence type="ECO:0000256" key="8">
    <source>
        <dbReference type="ARBA" id="ARBA00022801"/>
    </source>
</evidence>
<evidence type="ECO:0000256" key="1">
    <source>
        <dbReference type="ARBA" id="ARBA00000548"/>
    </source>
</evidence>
<evidence type="ECO:0000256" key="16">
    <source>
        <dbReference type="SAM" id="SignalP"/>
    </source>
</evidence>
<comment type="cofactor">
    <cofactor evidence="2">
        <name>Ca(2+)</name>
        <dbReference type="ChEBI" id="CHEBI:29108"/>
    </cofactor>
</comment>
<evidence type="ECO:0000256" key="9">
    <source>
        <dbReference type="ARBA" id="ARBA00022837"/>
    </source>
</evidence>
<dbReference type="Proteomes" id="UP000694920">
    <property type="component" value="Unplaced"/>
</dbReference>
<comment type="cofactor">
    <cofactor evidence="3">
        <name>chloride</name>
        <dbReference type="ChEBI" id="CHEBI:17996"/>
    </cofactor>
</comment>
<dbReference type="GO" id="GO:0046872">
    <property type="term" value="F:metal ion binding"/>
    <property type="evidence" value="ECO:0007669"/>
    <property type="project" value="UniProtKB-KW"/>
</dbReference>
<dbReference type="GO" id="GO:0005975">
    <property type="term" value="P:carbohydrate metabolic process"/>
    <property type="evidence" value="ECO:0007669"/>
    <property type="project" value="InterPro"/>
</dbReference>
<dbReference type="Gene3D" id="2.60.40.1180">
    <property type="entry name" value="Golgi alpha-mannosidase II"/>
    <property type="match status" value="1"/>
</dbReference>
<evidence type="ECO:0000256" key="2">
    <source>
        <dbReference type="ARBA" id="ARBA00001913"/>
    </source>
</evidence>
<dbReference type="KEGG" id="ccin:107272515"/>
<dbReference type="RefSeq" id="XP_015605216.2">
    <property type="nucleotide sequence ID" value="XM_015749730.2"/>
</dbReference>
<evidence type="ECO:0000313" key="19">
    <source>
        <dbReference type="Proteomes" id="UP000694920"/>
    </source>
</evidence>
<keyword evidence="10" id="KW-1015">Disulfide bond</keyword>
<sequence>MCNSKMHAIFALIVLLVSTSLGYKNPNYEENRRTMVHLFEWKFADIADECERFLGPMGYAAVQVSPVQENLIISKRPWYERYQTMSYKIETRSGNERLFKQMVRRCNKVGVRIFVDVILNHMTSNKIPAIGTGGSTALTTDKEYPAVPYSKVHFHKTCALKDYSNATEVRECELLSLHDLDQRQEYVRQKMVNFLNSLIDAGVAGFRIDAAKHMYPEDLEIIYGRLKDLIPGQGFPKKSRPFVYQEVIDLGGESVKKSDYNKTATVVEFLFGRILGDAFRGIRQLRELETWGDSLWGLLPSRDAVVMIDNHDNQRGHGAGGSSILTYKTPKQYKMAVAFMLAHPYGFARVMSSFDFNDTNAGPPNDSQENILSPIINTGGTCTNGWVCEHRWPQIYNMVAFRNVVADAAITNWWTNDDDQVAFSRGNKGFVAFNNGNTALRRWLTTGLSAGRYCDVISGMLSGGRCTGKTIDVNENSLALIEILPNDLDGVVAIHGKAKL</sequence>
<evidence type="ECO:0000256" key="5">
    <source>
        <dbReference type="ARBA" id="ARBA00011245"/>
    </source>
</evidence>
<evidence type="ECO:0000256" key="10">
    <source>
        <dbReference type="ARBA" id="ARBA00023157"/>
    </source>
</evidence>
<comment type="subunit">
    <text evidence="5">Monomer.</text>
</comment>
<feature type="signal peptide" evidence="16">
    <location>
        <begin position="1"/>
        <end position="22"/>
    </location>
</feature>
<proteinExistence type="inferred from homology"/>
<dbReference type="Gene3D" id="3.20.20.80">
    <property type="entry name" value="Glycosidases"/>
    <property type="match status" value="1"/>
</dbReference>
<evidence type="ECO:0000256" key="14">
    <source>
        <dbReference type="RuleBase" id="RU003615"/>
    </source>
</evidence>
<feature type="chain" id="PRO_5042522983" description="Alpha-amylase" evidence="16">
    <location>
        <begin position="23"/>
        <end position="500"/>
    </location>
</feature>
<dbReference type="EC" id="3.2.1.1" evidence="6 15"/>
<gene>
    <name evidence="20" type="primary">LOC107272515</name>
</gene>
<name>A0AAJ7C9F5_CEPCN</name>
<dbReference type="InterPro" id="IPR006046">
    <property type="entry name" value="Alpha_amylase"/>
</dbReference>
<dbReference type="InterPro" id="IPR017853">
    <property type="entry name" value="GH"/>
</dbReference>
<dbReference type="GO" id="GO:0004556">
    <property type="term" value="F:alpha-amylase activity"/>
    <property type="evidence" value="ECO:0007669"/>
    <property type="project" value="UniProtKB-UniRule"/>
</dbReference>
<evidence type="ECO:0000256" key="3">
    <source>
        <dbReference type="ARBA" id="ARBA00001923"/>
    </source>
</evidence>
<dbReference type="PANTHER" id="PTHR43447">
    <property type="entry name" value="ALPHA-AMYLASE"/>
    <property type="match status" value="1"/>
</dbReference>
<reference evidence="20" key="1">
    <citation type="submission" date="2025-08" db="UniProtKB">
        <authorList>
            <consortium name="RefSeq"/>
        </authorList>
    </citation>
    <scope>IDENTIFICATION</scope>
</reference>
<protein>
    <recommendedName>
        <fullName evidence="6 15">Alpha-amylase</fullName>
        <ecNumber evidence="6 15">3.2.1.1</ecNumber>
    </recommendedName>
</protein>
<evidence type="ECO:0000259" key="17">
    <source>
        <dbReference type="SMART" id="SM00632"/>
    </source>
</evidence>
<feature type="domain" description="Glycosyl hydrolase family 13 catalytic" evidence="18">
    <location>
        <begin position="33"/>
        <end position="402"/>
    </location>
</feature>
<comment type="catalytic activity">
    <reaction evidence="1 15">
        <text>Endohydrolysis of (1-&gt;4)-alpha-D-glucosidic linkages in polysaccharides containing three or more (1-&gt;4)-alpha-linked D-glucose units.</text>
        <dbReference type="EC" id="3.2.1.1"/>
    </reaction>
</comment>
<evidence type="ECO:0000256" key="11">
    <source>
        <dbReference type="ARBA" id="ARBA00023214"/>
    </source>
</evidence>
<dbReference type="InterPro" id="IPR013780">
    <property type="entry name" value="Glyco_hydro_b"/>
</dbReference>
<keyword evidence="16" id="KW-0732">Signal</keyword>
<evidence type="ECO:0000256" key="6">
    <source>
        <dbReference type="ARBA" id="ARBA00012595"/>
    </source>
</evidence>